<proteinExistence type="predicted"/>
<sequence length="250" mass="27996">MECTLIAIKSCQTCYETRCDPPQSSPRTGSTTSTTMTNPTSVALTRIDVGLKPGAMAGVVITTALAVIALLLLTVYCVRRGRSKKTWRNVETCSGLLNRIANRAGISRKCEVWLVSHLERRKLETLQSFCTSGHHREIPTKIHRPRLSLPPTISLPFKTGLLHWPRSRRYQHCILLKPVTRPRKAKLCIGTMTTVQCVLQLRPCFARFIDIGLSRKELASWILGSPTENCWPRSISLRTGRSEGLFSTKP</sequence>
<keyword evidence="2" id="KW-0472">Membrane</keyword>
<dbReference type="AlphaFoldDB" id="V2X5W7"/>
<dbReference type="EMBL" id="AWSO01000582">
    <property type="protein sequence ID" value="ESK89152.1"/>
    <property type="molecule type" value="Genomic_DNA"/>
</dbReference>
<accession>V2X5W7</accession>
<protein>
    <submittedName>
        <fullName evidence="3">Uncharacterized protein</fullName>
    </submittedName>
</protein>
<evidence type="ECO:0000256" key="1">
    <source>
        <dbReference type="SAM" id="MobiDB-lite"/>
    </source>
</evidence>
<organism evidence="3 4">
    <name type="scientific">Moniliophthora roreri (strain MCA 2997)</name>
    <name type="common">Cocoa frosty pod rot fungus</name>
    <name type="synonym">Crinipellis roreri</name>
    <dbReference type="NCBI Taxonomy" id="1381753"/>
    <lineage>
        <taxon>Eukaryota</taxon>
        <taxon>Fungi</taxon>
        <taxon>Dikarya</taxon>
        <taxon>Basidiomycota</taxon>
        <taxon>Agaricomycotina</taxon>
        <taxon>Agaricomycetes</taxon>
        <taxon>Agaricomycetidae</taxon>
        <taxon>Agaricales</taxon>
        <taxon>Marasmiineae</taxon>
        <taxon>Marasmiaceae</taxon>
        <taxon>Moniliophthora</taxon>
    </lineage>
</organism>
<dbReference type="Proteomes" id="UP000017559">
    <property type="component" value="Unassembled WGS sequence"/>
</dbReference>
<reference evidence="3 4" key="1">
    <citation type="journal article" date="2014" name="BMC Genomics">
        <title>Genome and secretome analysis of the hemibiotrophic fungal pathogen, Moniliophthora roreri, which causes frosty pod rot disease of cacao: mechanisms of the biotrophic and necrotrophic phases.</title>
        <authorList>
            <person name="Meinhardt L.W."/>
            <person name="Costa G.G.L."/>
            <person name="Thomazella D.P.T."/>
            <person name="Teixeira P.J.P.L."/>
            <person name="Carazzolle M.F."/>
            <person name="Schuster S.C."/>
            <person name="Carlson J.E."/>
            <person name="Guiltinan M.J."/>
            <person name="Mieczkowski P."/>
            <person name="Farmer A."/>
            <person name="Ramaraj T."/>
            <person name="Crozier J."/>
            <person name="Davis R.E."/>
            <person name="Shao J."/>
            <person name="Melnick R.L."/>
            <person name="Pereira G.A.G."/>
            <person name="Bailey B.A."/>
        </authorList>
    </citation>
    <scope>NUCLEOTIDE SEQUENCE [LARGE SCALE GENOMIC DNA]</scope>
    <source>
        <strain evidence="3 4">MCA 2997</strain>
    </source>
</reference>
<feature type="region of interest" description="Disordered" evidence="1">
    <location>
        <begin position="18"/>
        <end position="37"/>
    </location>
</feature>
<feature type="compositionally biased region" description="Low complexity" evidence="1">
    <location>
        <begin position="21"/>
        <end position="37"/>
    </location>
</feature>
<keyword evidence="2" id="KW-1133">Transmembrane helix</keyword>
<evidence type="ECO:0000313" key="4">
    <source>
        <dbReference type="Proteomes" id="UP000017559"/>
    </source>
</evidence>
<evidence type="ECO:0000313" key="3">
    <source>
        <dbReference type="EMBL" id="ESK89152.1"/>
    </source>
</evidence>
<comment type="caution">
    <text evidence="3">The sequence shown here is derived from an EMBL/GenBank/DDBJ whole genome shotgun (WGS) entry which is preliminary data.</text>
</comment>
<feature type="transmembrane region" description="Helical" evidence="2">
    <location>
        <begin position="55"/>
        <end position="78"/>
    </location>
</feature>
<keyword evidence="4" id="KW-1185">Reference proteome</keyword>
<name>V2X5W7_MONRO</name>
<dbReference type="KEGG" id="mrr:Moror_5247"/>
<evidence type="ECO:0000256" key="2">
    <source>
        <dbReference type="SAM" id="Phobius"/>
    </source>
</evidence>
<keyword evidence="2" id="KW-0812">Transmembrane</keyword>
<gene>
    <name evidence="3" type="ORF">Moror_5247</name>
</gene>
<dbReference type="HOGENOM" id="CLU_1111645_0_0_1"/>